<keyword evidence="3" id="KW-0804">Transcription</keyword>
<dbReference type="EMBL" id="JAUJFI010000001">
    <property type="protein sequence ID" value="MDQ2101162.1"/>
    <property type="molecule type" value="Genomic_DNA"/>
</dbReference>
<comment type="caution">
    <text evidence="5">The sequence shown here is derived from an EMBL/GenBank/DDBJ whole genome shotgun (WGS) entry which is preliminary data.</text>
</comment>
<gene>
    <name evidence="5" type="ORF">QSG27_00465</name>
</gene>
<dbReference type="Pfam" id="PF01418">
    <property type="entry name" value="HTH_6"/>
    <property type="match status" value="1"/>
</dbReference>
<evidence type="ECO:0000256" key="2">
    <source>
        <dbReference type="ARBA" id="ARBA00023125"/>
    </source>
</evidence>
<dbReference type="InterPro" id="IPR001347">
    <property type="entry name" value="SIS_dom"/>
</dbReference>
<evidence type="ECO:0000313" key="5">
    <source>
        <dbReference type="EMBL" id="MDQ2101162.1"/>
    </source>
</evidence>
<proteinExistence type="predicted"/>
<accession>A0ABU0WAP1</accession>
<evidence type="ECO:0000256" key="3">
    <source>
        <dbReference type="ARBA" id="ARBA00023163"/>
    </source>
</evidence>
<name>A0ABU0WAP1_9PROT</name>
<feature type="domain" description="HTH rpiR-type" evidence="4">
    <location>
        <begin position="6"/>
        <end position="82"/>
    </location>
</feature>
<dbReference type="Gene3D" id="3.40.50.10490">
    <property type="entry name" value="Glucose-6-phosphate isomerase like protein, domain 1"/>
    <property type="match status" value="1"/>
</dbReference>
<dbReference type="InterPro" id="IPR046348">
    <property type="entry name" value="SIS_dom_sf"/>
</dbReference>
<keyword evidence="6" id="KW-1185">Reference proteome</keyword>
<dbReference type="InterPro" id="IPR047640">
    <property type="entry name" value="RpiR-like"/>
</dbReference>
<evidence type="ECO:0000313" key="6">
    <source>
        <dbReference type="Proteomes" id="UP001227317"/>
    </source>
</evidence>
<sequence>MDGATPSIERRILDLHDQFTASEKKLAKVVLECQDNLAGYSATELADRAGVSKATAVRFFRRLGYESYNAARVQARDGGDGGSPLSDFLESEPARAAAGNIGAHLGQDLQNLTRTLEGMRSDTLNEAVTALAEAERIWVIGFRNSRTLAVYAHALLSQLKPDVRLAPGGALSLAEEMVDVGPRDVVLAIGFRRRLQALLDALAIAREGGARSILLTDPTAVRSAGMADIVLRCYTRSVTLFDSYVAPMSLLNHLFSRVVTTMGDPAVERMDRVERMHGRLMTFALRDEEE</sequence>
<evidence type="ECO:0000259" key="4">
    <source>
        <dbReference type="PROSITE" id="PS51071"/>
    </source>
</evidence>
<keyword evidence="1" id="KW-0805">Transcription regulation</keyword>
<dbReference type="Proteomes" id="UP001227317">
    <property type="component" value="Unassembled WGS sequence"/>
</dbReference>
<dbReference type="PANTHER" id="PTHR30514">
    <property type="entry name" value="GLUCOKINASE"/>
    <property type="match status" value="1"/>
</dbReference>
<dbReference type="InterPro" id="IPR000281">
    <property type="entry name" value="HTH_RpiR"/>
</dbReference>
<dbReference type="Gene3D" id="1.10.10.10">
    <property type="entry name" value="Winged helix-like DNA-binding domain superfamily/Winged helix DNA-binding domain"/>
    <property type="match status" value="1"/>
</dbReference>
<reference evidence="5 6" key="1">
    <citation type="submission" date="2023-06" db="EMBL/GenBank/DDBJ databases">
        <title>Azospirillum isscasensis sp.nov, a bacterium isolated from rhizosphere soil of rice.</title>
        <authorList>
            <person name="Wang H."/>
        </authorList>
    </citation>
    <scope>NUCLEOTIDE SEQUENCE [LARGE SCALE GENOMIC DNA]</scope>
    <source>
        <strain evidence="5 6">C340-1</strain>
    </source>
</reference>
<dbReference type="PANTHER" id="PTHR30514:SF18">
    <property type="entry name" value="RPIR-FAMILY TRANSCRIPTIONAL REGULATOR"/>
    <property type="match status" value="1"/>
</dbReference>
<dbReference type="InterPro" id="IPR009057">
    <property type="entry name" value="Homeodomain-like_sf"/>
</dbReference>
<dbReference type="SUPFAM" id="SSF46689">
    <property type="entry name" value="Homeodomain-like"/>
    <property type="match status" value="1"/>
</dbReference>
<dbReference type="SUPFAM" id="SSF53697">
    <property type="entry name" value="SIS domain"/>
    <property type="match status" value="1"/>
</dbReference>
<dbReference type="RefSeq" id="WP_306703149.1">
    <property type="nucleotide sequence ID" value="NZ_JAUJFI010000001.1"/>
</dbReference>
<organism evidence="5 6">
    <name type="scientific">Azospirillum isscasi</name>
    <dbReference type="NCBI Taxonomy" id="3053926"/>
    <lineage>
        <taxon>Bacteria</taxon>
        <taxon>Pseudomonadati</taxon>
        <taxon>Pseudomonadota</taxon>
        <taxon>Alphaproteobacteria</taxon>
        <taxon>Rhodospirillales</taxon>
        <taxon>Azospirillaceae</taxon>
        <taxon>Azospirillum</taxon>
    </lineage>
</organism>
<dbReference type="Pfam" id="PF01380">
    <property type="entry name" value="SIS"/>
    <property type="match status" value="1"/>
</dbReference>
<dbReference type="CDD" id="cd05013">
    <property type="entry name" value="SIS_RpiR"/>
    <property type="match status" value="1"/>
</dbReference>
<dbReference type="InterPro" id="IPR035472">
    <property type="entry name" value="RpiR-like_SIS"/>
</dbReference>
<evidence type="ECO:0000256" key="1">
    <source>
        <dbReference type="ARBA" id="ARBA00023015"/>
    </source>
</evidence>
<keyword evidence="2" id="KW-0238">DNA-binding</keyword>
<dbReference type="InterPro" id="IPR036388">
    <property type="entry name" value="WH-like_DNA-bd_sf"/>
</dbReference>
<protein>
    <submittedName>
        <fullName evidence="5">MurR/RpiR family transcriptional regulator</fullName>
    </submittedName>
</protein>
<dbReference type="PROSITE" id="PS51071">
    <property type="entry name" value="HTH_RPIR"/>
    <property type="match status" value="1"/>
</dbReference>